<keyword evidence="1" id="KW-0812">Transmembrane</keyword>
<feature type="transmembrane region" description="Helical" evidence="1">
    <location>
        <begin position="154"/>
        <end position="179"/>
    </location>
</feature>
<gene>
    <name evidence="2" type="ORF">OMO38_19705</name>
</gene>
<keyword evidence="1" id="KW-0472">Membrane</keyword>
<organism evidence="2 3">
    <name type="scientific">Chryseobacterium kimseyorum</name>
    <dbReference type="NCBI Taxonomy" id="2984028"/>
    <lineage>
        <taxon>Bacteria</taxon>
        <taxon>Pseudomonadati</taxon>
        <taxon>Bacteroidota</taxon>
        <taxon>Flavobacteriia</taxon>
        <taxon>Flavobacteriales</taxon>
        <taxon>Weeksellaceae</taxon>
        <taxon>Chryseobacterium group</taxon>
        <taxon>Chryseobacterium</taxon>
    </lineage>
</organism>
<evidence type="ECO:0000256" key="1">
    <source>
        <dbReference type="SAM" id="Phobius"/>
    </source>
</evidence>
<reference evidence="2" key="1">
    <citation type="submission" date="2022-10" db="EMBL/GenBank/DDBJ databases">
        <title>Chryseobacterium babae sp. nov. isolated from the gut of the beetle Oryctes rhinoceros, and Chryseobacterium kimseyorum sp. nov., isolated from a stick insect rearing cage.</title>
        <authorList>
            <person name="Shelomi M."/>
            <person name="Han C.-J."/>
            <person name="Chen W.-M."/>
            <person name="Chen H.-K."/>
            <person name="Liaw S.-J."/>
            <person name="Muhle E."/>
            <person name="Clermont D."/>
        </authorList>
    </citation>
    <scope>NUCLEOTIDE SEQUENCE</scope>
    <source>
        <strain evidence="2">09-1422</strain>
    </source>
</reference>
<comment type="caution">
    <text evidence="2">The sequence shown here is derived from an EMBL/GenBank/DDBJ whole genome shotgun (WGS) entry which is preliminary data.</text>
</comment>
<keyword evidence="1" id="KW-1133">Transmembrane helix</keyword>
<keyword evidence="3" id="KW-1185">Reference proteome</keyword>
<dbReference type="RefSeq" id="WP_264751891.1">
    <property type="nucleotide sequence ID" value="NZ_JAPDHW010000028.1"/>
</dbReference>
<dbReference type="EMBL" id="JAPDHW010000028">
    <property type="protein sequence ID" value="MCW3170762.1"/>
    <property type="molecule type" value="Genomic_DNA"/>
</dbReference>
<sequence>MQKKNYLTIYKNTCIYYSGKVFCHIFYLIFAFSFSQPLDQNIRKQTDVHNSEEIAKLQVQSKGVIYIKGGAKLFNADNSIYNAEIIDKNKSNTRNYKKNFRKKTPAKSVKENTEVRTPKTLYFYKNAAENVHRGKNEVNNLFSIIISNDHNKSAIATAIILVSNFLISVVLFVLINYLAPIQKKILNILRVRPPPIFLN</sequence>
<evidence type="ECO:0000313" key="2">
    <source>
        <dbReference type="EMBL" id="MCW3170762.1"/>
    </source>
</evidence>
<protein>
    <recommendedName>
        <fullName evidence="4">Fam-b protein</fullName>
    </recommendedName>
</protein>
<evidence type="ECO:0008006" key="4">
    <source>
        <dbReference type="Google" id="ProtNLM"/>
    </source>
</evidence>
<dbReference type="Proteomes" id="UP001163731">
    <property type="component" value="Unassembled WGS sequence"/>
</dbReference>
<name>A0ABT3I3X4_9FLAO</name>
<feature type="transmembrane region" description="Helical" evidence="1">
    <location>
        <begin position="21"/>
        <end position="38"/>
    </location>
</feature>
<accession>A0ABT3I3X4</accession>
<evidence type="ECO:0000313" key="3">
    <source>
        <dbReference type="Proteomes" id="UP001163731"/>
    </source>
</evidence>
<proteinExistence type="predicted"/>